<reference evidence="1 2" key="2">
    <citation type="journal article" date="2017" name="Front. Plant Sci.">
        <title>Gene Classification and Mining of Molecular Markers Useful in Red Clover (Trifolium pratense) Breeding.</title>
        <authorList>
            <person name="Istvanek J."/>
            <person name="Dluhosova J."/>
            <person name="Dluhos P."/>
            <person name="Patkova L."/>
            <person name="Nedelnik J."/>
            <person name="Repkova J."/>
        </authorList>
    </citation>
    <scope>NUCLEOTIDE SEQUENCE [LARGE SCALE GENOMIC DNA]</scope>
    <source>
        <strain evidence="2">cv. Tatra</strain>
        <tissue evidence="1">Young leaves</tissue>
    </source>
</reference>
<accession>A0A2K3KD96</accession>
<feature type="non-terminal residue" evidence="1">
    <location>
        <position position="66"/>
    </location>
</feature>
<protein>
    <submittedName>
        <fullName evidence="1">Uncharacterized protein</fullName>
    </submittedName>
</protein>
<sequence>MCRTELELLETNYSLKYVSEELERSCVLQGRDHGGEKSGIIEPKGCDHGDLVGYVSIVAEEVQDLE</sequence>
<name>A0A2K3KD96_TRIPR</name>
<evidence type="ECO:0000313" key="1">
    <source>
        <dbReference type="EMBL" id="PNX64251.1"/>
    </source>
</evidence>
<organism evidence="1 2">
    <name type="scientific">Trifolium pratense</name>
    <name type="common">Red clover</name>
    <dbReference type="NCBI Taxonomy" id="57577"/>
    <lineage>
        <taxon>Eukaryota</taxon>
        <taxon>Viridiplantae</taxon>
        <taxon>Streptophyta</taxon>
        <taxon>Embryophyta</taxon>
        <taxon>Tracheophyta</taxon>
        <taxon>Spermatophyta</taxon>
        <taxon>Magnoliopsida</taxon>
        <taxon>eudicotyledons</taxon>
        <taxon>Gunneridae</taxon>
        <taxon>Pentapetalae</taxon>
        <taxon>rosids</taxon>
        <taxon>fabids</taxon>
        <taxon>Fabales</taxon>
        <taxon>Fabaceae</taxon>
        <taxon>Papilionoideae</taxon>
        <taxon>50 kb inversion clade</taxon>
        <taxon>NPAAA clade</taxon>
        <taxon>Hologalegina</taxon>
        <taxon>IRL clade</taxon>
        <taxon>Trifolieae</taxon>
        <taxon>Trifolium</taxon>
    </lineage>
</organism>
<proteinExistence type="predicted"/>
<dbReference type="Proteomes" id="UP000236291">
    <property type="component" value="Unassembled WGS sequence"/>
</dbReference>
<dbReference type="AlphaFoldDB" id="A0A2K3KD96"/>
<reference evidence="1 2" key="1">
    <citation type="journal article" date="2014" name="Am. J. Bot.">
        <title>Genome assembly and annotation for red clover (Trifolium pratense; Fabaceae).</title>
        <authorList>
            <person name="Istvanek J."/>
            <person name="Jaros M."/>
            <person name="Krenek A."/>
            <person name="Repkova J."/>
        </authorList>
    </citation>
    <scope>NUCLEOTIDE SEQUENCE [LARGE SCALE GENOMIC DNA]</scope>
    <source>
        <strain evidence="2">cv. Tatra</strain>
        <tissue evidence="1">Young leaves</tissue>
    </source>
</reference>
<gene>
    <name evidence="1" type="ORF">L195_g062024</name>
</gene>
<dbReference type="EMBL" id="ASHM01163424">
    <property type="protein sequence ID" value="PNX64251.1"/>
    <property type="molecule type" value="Genomic_DNA"/>
</dbReference>
<comment type="caution">
    <text evidence="1">The sequence shown here is derived from an EMBL/GenBank/DDBJ whole genome shotgun (WGS) entry which is preliminary data.</text>
</comment>
<evidence type="ECO:0000313" key="2">
    <source>
        <dbReference type="Proteomes" id="UP000236291"/>
    </source>
</evidence>